<dbReference type="InterPro" id="IPR005162">
    <property type="entry name" value="Retrotrans_gag_dom"/>
</dbReference>
<dbReference type="Pfam" id="PF00078">
    <property type="entry name" value="RVT_1"/>
    <property type="match status" value="1"/>
</dbReference>
<dbReference type="OrthoDB" id="1939491at2759"/>
<dbReference type="InterPro" id="IPR036397">
    <property type="entry name" value="RNaseH_sf"/>
</dbReference>
<dbReference type="EC" id="2.7.7.49" evidence="1"/>
<dbReference type="EMBL" id="SSTE01009449">
    <property type="protein sequence ID" value="KAA0053390.1"/>
    <property type="molecule type" value="Genomic_DNA"/>
</dbReference>
<dbReference type="InterPro" id="IPR012337">
    <property type="entry name" value="RNaseH-like_sf"/>
</dbReference>
<dbReference type="InterPro" id="IPR000477">
    <property type="entry name" value="RT_dom"/>
</dbReference>
<dbReference type="InterPro" id="IPR041373">
    <property type="entry name" value="RT_RNaseH"/>
</dbReference>
<evidence type="ECO:0000256" key="2">
    <source>
        <dbReference type="ARBA" id="ARBA00022679"/>
    </source>
</evidence>
<dbReference type="FunFam" id="3.30.70.270:FF:000003">
    <property type="entry name" value="Transposon Ty3-G Gag-Pol polyprotein"/>
    <property type="match status" value="1"/>
</dbReference>
<name>A0A5A7UDW8_CUCMM</name>
<dbReference type="PROSITE" id="PS50994">
    <property type="entry name" value="INTEGRASE"/>
    <property type="match status" value="1"/>
</dbReference>
<keyword evidence="2" id="KW-0808">Transferase</keyword>
<evidence type="ECO:0000256" key="4">
    <source>
        <dbReference type="ARBA" id="ARBA00022722"/>
    </source>
</evidence>
<dbReference type="GO" id="GO:0003676">
    <property type="term" value="F:nucleic acid binding"/>
    <property type="evidence" value="ECO:0007669"/>
    <property type="project" value="InterPro"/>
</dbReference>
<comment type="caution">
    <text evidence="10">The sequence shown here is derived from an EMBL/GenBank/DDBJ whole genome shotgun (WGS) entry which is preliminary data.</text>
</comment>
<dbReference type="Gene3D" id="3.30.420.10">
    <property type="entry name" value="Ribonuclease H-like superfamily/Ribonuclease H"/>
    <property type="match status" value="1"/>
</dbReference>
<dbReference type="GO" id="GO:0003964">
    <property type="term" value="F:RNA-directed DNA polymerase activity"/>
    <property type="evidence" value="ECO:0007669"/>
    <property type="project" value="UniProtKB-KW"/>
</dbReference>
<dbReference type="Pfam" id="PF03732">
    <property type="entry name" value="Retrotrans_gag"/>
    <property type="match status" value="1"/>
</dbReference>
<evidence type="ECO:0000259" key="9">
    <source>
        <dbReference type="PROSITE" id="PS50994"/>
    </source>
</evidence>
<feature type="domain" description="Integrase catalytic" evidence="9">
    <location>
        <begin position="1062"/>
        <end position="1153"/>
    </location>
</feature>
<dbReference type="PANTHER" id="PTHR37984:SF5">
    <property type="entry name" value="PROTEIN NYNRIN-LIKE"/>
    <property type="match status" value="1"/>
</dbReference>
<keyword evidence="4" id="KW-0540">Nuclease</keyword>
<evidence type="ECO:0000256" key="6">
    <source>
        <dbReference type="ARBA" id="ARBA00022801"/>
    </source>
</evidence>
<organism evidence="10 11">
    <name type="scientific">Cucumis melo var. makuwa</name>
    <name type="common">Oriental melon</name>
    <dbReference type="NCBI Taxonomy" id="1194695"/>
    <lineage>
        <taxon>Eukaryota</taxon>
        <taxon>Viridiplantae</taxon>
        <taxon>Streptophyta</taxon>
        <taxon>Embryophyta</taxon>
        <taxon>Tracheophyta</taxon>
        <taxon>Spermatophyta</taxon>
        <taxon>Magnoliopsida</taxon>
        <taxon>eudicotyledons</taxon>
        <taxon>Gunneridae</taxon>
        <taxon>Pentapetalae</taxon>
        <taxon>rosids</taxon>
        <taxon>fabids</taxon>
        <taxon>Cucurbitales</taxon>
        <taxon>Cucurbitaceae</taxon>
        <taxon>Benincaseae</taxon>
        <taxon>Cucumis</taxon>
    </lineage>
</organism>
<dbReference type="InterPro" id="IPR043128">
    <property type="entry name" value="Rev_trsase/Diguanyl_cyclase"/>
</dbReference>
<keyword evidence="3" id="KW-0548">Nucleotidyltransferase</keyword>
<dbReference type="Pfam" id="PF17917">
    <property type="entry name" value="RT_RNaseH"/>
    <property type="match status" value="1"/>
</dbReference>
<evidence type="ECO:0000313" key="11">
    <source>
        <dbReference type="Proteomes" id="UP000321393"/>
    </source>
</evidence>
<evidence type="ECO:0000256" key="7">
    <source>
        <dbReference type="ARBA" id="ARBA00022918"/>
    </source>
</evidence>
<dbReference type="CDD" id="cd09274">
    <property type="entry name" value="RNase_HI_RT_Ty3"/>
    <property type="match status" value="1"/>
</dbReference>
<dbReference type="CDD" id="cd00303">
    <property type="entry name" value="retropepsin_like"/>
    <property type="match status" value="1"/>
</dbReference>
<proteinExistence type="predicted"/>
<evidence type="ECO:0000256" key="1">
    <source>
        <dbReference type="ARBA" id="ARBA00012493"/>
    </source>
</evidence>
<feature type="compositionally biased region" description="Low complexity" evidence="8">
    <location>
        <begin position="306"/>
        <end position="319"/>
    </location>
</feature>
<dbReference type="SUPFAM" id="SSF53098">
    <property type="entry name" value="Ribonuclease H-like"/>
    <property type="match status" value="1"/>
</dbReference>
<evidence type="ECO:0000313" key="10">
    <source>
        <dbReference type="EMBL" id="KAA0053390.1"/>
    </source>
</evidence>
<dbReference type="GO" id="GO:0016787">
    <property type="term" value="F:hydrolase activity"/>
    <property type="evidence" value="ECO:0007669"/>
    <property type="project" value="UniProtKB-KW"/>
</dbReference>
<feature type="compositionally biased region" description="Basic and acidic residues" evidence="8">
    <location>
        <begin position="324"/>
        <end position="335"/>
    </location>
</feature>
<protein>
    <recommendedName>
        <fullName evidence="1">RNA-directed DNA polymerase</fullName>
        <ecNumber evidence="1">2.7.7.49</ecNumber>
    </recommendedName>
</protein>
<keyword evidence="5" id="KW-0255">Endonuclease</keyword>
<dbReference type="InterPro" id="IPR021109">
    <property type="entry name" value="Peptidase_aspartic_dom_sf"/>
</dbReference>
<feature type="region of interest" description="Disordered" evidence="8">
    <location>
        <begin position="385"/>
        <end position="404"/>
    </location>
</feature>
<accession>A0A5A7UDW8</accession>
<dbReference type="InterPro" id="IPR041588">
    <property type="entry name" value="Integrase_H2C2"/>
</dbReference>
<feature type="compositionally biased region" description="Polar residues" evidence="8">
    <location>
        <begin position="385"/>
        <end position="394"/>
    </location>
</feature>
<feature type="compositionally biased region" description="Polar residues" evidence="8">
    <location>
        <begin position="336"/>
        <end position="346"/>
    </location>
</feature>
<dbReference type="Gene3D" id="3.30.70.270">
    <property type="match status" value="2"/>
</dbReference>
<dbReference type="CDD" id="cd01647">
    <property type="entry name" value="RT_LTR"/>
    <property type="match status" value="1"/>
</dbReference>
<dbReference type="Gene3D" id="1.10.340.70">
    <property type="match status" value="1"/>
</dbReference>
<feature type="region of interest" description="Disordered" evidence="8">
    <location>
        <begin position="295"/>
        <end position="349"/>
    </location>
</feature>
<keyword evidence="6" id="KW-0378">Hydrolase</keyword>
<dbReference type="PANTHER" id="PTHR37984">
    <property type="entry name" value="PROTEIN CBG26694"/>
    <property type="match status" value="1"/>
</dbReference>
<dbReference type="FunFam" id="3.30.70.270:FF:000063">
    <property type="entry name" value="Zinc knuckle domaincontaining protein"/>
    <property type="match status" value="1"/>
</dbReference>
<dbReference type="Pfam" id="PF17921">
    <property type="entry name" value="Integrase_H2C2"/>
    <property type="match status" value="1"/>
</dbReference>
<dbReference type="Gene3D" id="2.40.70.10">
    <property type="entry name" value="Acid Proteases"/>
    <property type="match status" value="1"/>
</dbReference>
<gene>
    <name evidence="10" type="ORF">E6C27_scaffold428G00550</name>
</gene>
<evidence type="ECO:0000256" key="3">
    <source>
        <dbReference type="ARBA" id="ARBA00022695"/>
    </source>
</evidence>
<dbReference type="Gene3D" id="3.10.20.370">
    <property type="match status" value="1"/>
</dbReference>
<dbReference type="GO" id="GO:0015074">
    <property type="term" value="P:DNA integration"/>
    <property type="evidence" value="ECO:0007669"/>
    <property type="project" value="InterPro"/>
</dbReference>
<dbReference type="GO" id="GO:0004519">
    <property type="term" value="F:endonuclease activity"/>
    <property type="evidence" value="ECO:0007669"/>
    <property type="project" value="UniProtKB-KW"/>
</dbReference>
<evidence type="ECO:0000256" key="8">
    <source>
        <dbReference type="SAM" id="MobiDB-lite"/>
    </source>
</evidence>
<sequence>MTSSNPSGKAQKDRLVELEEQMLYLVEVPDSIRYLESRLDEISEKTNTIDAVAGRVEGFPIQELMARVDALETNINIGRTVNYERGDSSTGSIAHIEERVQELDNSQKTLLEMINGMSEDFRATLDVVRNEIADVNARLSLTMRAMANQAPAEGAIPVSRVKIPEPKPFCGARDAKALENYIFDLEQYFRATNTVTEEAKVTLATMHLSEDAKLWWRSRFVDIQEGRCTIDTWDALKRELRSQFFPENVKILARRKLRELKHTGLKPWAKTKLYEQRVQDFTSAYAAAERLFDLSNDSQDTRRHPSSSSGGSRNNRPSSPKTTGGDRRFNGDCRSHQSNTGNSWRGSSNQNLSNSPLSCFICKGPHMARECPNKTAFNAFQASLASDSDNQQSQTEREVDQTEEVDNPRMGALKFLSSLQKKVGETNTPVERGLMYVDTWINQKPTKSTMVDSGATHNFTTEAEAKRLNLRWEKDAERMKVMNSAALPIIKLVKRTMIRLGGWSGLVIPMPLAKCLVITGPTPSVVQTDLRQPDGLKMISAMQLKKGLSRDEPTFMAIPLKSSENSGETVPQEIMRVLEKYLDVMLDSFPKSLPPQRMIDHEIELVPGAKPPAKNAYRMAPPELAELRKKLDELMNAGFIRPAKAPYGAQFFSKGRKMGVYDYLRSGYYQVRIAEGDEPKTTCVTRYGAFEFLVMPFGLTNAPATFCTLMNQVFHEYLDKFVVVYLDDIVVYSTTMEEHRDHLQKVFQKLKENQLYVKREKCSFGQERINFLGHVIECGRIGMEEGKIAAIRDWAMPKSVSELRSFLGLVNYYRRFVEGFSKRASPLTELLKKDVHWYWDPECQAAFDGLKQALMEGPLLGIADVTKPFEVEIDESDYALGGVLLQNGHPIAYESRKLNAAERRYTVSEKEMLAVVHCLRAWRQYLLGSSFVVKTDNTATCHFFTQPKLTSKQARWQEFLAEFDFEFEHKKGSSNQAADALSRKQEHAAICLDLRKKLLYECHDTLWAGHPEWQRTYTLLKKGYFWPNMRDDVMQYTKTCLIYQQDKVEKVKVAGLLDPLPVPSRPWESVSMDFITHLPKVGDFEAILVIIDRFSKYATFIPATKQRSAETTTQLFFKNVVKLWGVPTSIVSDRDGRFIGSFWTELFSFWGRV</sequence>
<dbReference type="InterPro" id="IPR043502">
    <property type="entry name" value="DNA/RNA_pol_sf"/>
</dbReference>
<dbReference type="InterPro" id="IPR050951">
    <property type="entry name" value="Retrovirus_Pol_polyprotein"/>
</dbReference>
<dbReference type="Proteomes" id="UP000321393">
    <property type="component" value="Unassembled WGS sequence"/>
</dbReference>
<keyword evidence="7" id="KW-0695">RNA-directed DNA polymerase</keyword>
<reference evidence="10 11" key="1">
    <citation type="submission" date="2019-08" db="EMBL/GenBank/DDBJ databases">
        <title>Draft genome sequences of two oriental melons (Cucumis melo L. var makuwa).</title>
        <authorList>
            <person name="Kwon S.-Y."/>
        </authorList>
    </citation>
    <scope>NUCLEOTIDE SEQUENCE [LARGE SCALE GENOMIC DNA]</scope>
    <source>
        <strain evidence="11">cv. SW 3</strain>
        <tissue evidence="10">Leaf</tissue>
    </source>
</reference>
<dbReference type="InterPro" id="IPR001584">
    <property type="entry name" value="Integrase_cat-core"/>
</dbReference>
<dbReference type="SUPFAM" id="SSF56672">
    <property type="entry name" value="DNA/RNA polymerases"/>
    <property type="match status" value="1"/>
</dbReference>
<evidence type="ECO:0000256" key="5">
    <source>
        <dbReference type="ARBA" id="ARBA00022759"/>
    </source>
</evidence>
<dbReference type="AlphaFoldDB" id="A0A5A7UDW8"/>
<dbReference type="Gene3D" id="3.10.10.10">
    <property type="entry name" value="HIV Type 1 Reverse Transcriptase, subunit A, domain 1"/>
    <property type="match status" value="2"/>
</dbReference>